<keyword evidence="4 8" id="KW-0808">Transferase</keyword>
<evidence type="ECO:0000256" key="3">
    <source>
        <dbReference type="ARBA" id="ARBA00022519"/>
    </source>
</evidence>
<dbReference type="AlphaFoldDB" id="A0A2S7W997"/>
<keyword evidence="7" id="KW-1133">Transmembrane helix</keyword>
<dbReference type="Pfam" id="PF03279">
    <property type="entry name" value="Lip_A_acyltrans"/>
    <property type="match status" value="1"/>
</dbReference>
<dbReference type="CDD" id="cd07984">
    <property type="entry name" value="LPLAT_LABLAT-like"/>
    <property type="match status" value="1"/>
</dbReference>
<dbReference type="GO" id="GO:0009247">
    <property type="term" value="P:glycolipid biosynthetic process"/>
    <property type="evidence" value="ECO:0007669"/>
    <property type="project" value="UniProtKB-ARBA"/>
</dbReference>
<organism evidence="8 9">
    <name type="scientific">Polaribacter gangjinensis</name>
    <dbReference type="NCBI Taxonomy" id="574710"/>
    <lineage>
        <taxon>Bacteria</taxon>
        <taxon>Pseudomonadati</taxon>
        <taxon>Bacteroidota</taxon>
        <taxon>Flavobacteriia</taxon>
        <taxon>Flavobacteriales</taxon>
        <taxon>Flavobacteriaceae</taxon>
    </lineage>
</organism>
<protein>
    <submittedName>
        <fullName evidence="8">Lipid A biosynthesis acyltransferase</fullName>
    </submittedName>
</protein>
<dbReference type="OrthoDB" id="9801955at2"/>
<dbReference type="RefSeq" id="WP_105045135.1">
    <property type="nucleotide sequence ID" value="NZ_CP150662.1"/>
</dbReference>
<proteinExistence type="predicted"/>
<keyword evidence="5 7" id="KW-0472">Membrane</keyword>
<dbReference type="PANTHER" id="PTHR30606">
    <property type="entry name" value="LIPID A BIOSYNTHESIS LAUROYL ACYLTRANSFERASE"/>
    <property type="match status" value="1"/>
</dbReference>
<feature type="transmembrane region" description="Helical" evidence="7">
    <location>
        <begin position="20"/>
        <end position="39"/>
    </location>
</feature>
<dbReference type="GO" id="GO:0016746">
    <property type="term" value="F:acyltransferase activity"/>
    <property type="evidence" value="ECO:0007669"/>
    <property type="project" value="UniProtKB-KW"/>
</dbReference>
<sequence length="305" mass="36487">MQLLLFGIVYPFAWLFSRLPMRILYMISDVLFFLIYHVFGYRKEVVLKNISYAFPNKSLEEKKQLSKEFFKHFTDILMESVKGFTMGKDEILKRYKYKNPELLNSFVKEGKSIALVGAHLANWEWCVNLPLLTKIPVNGSYNQLRNPYFEKALKKSRERFGIIGIKTFETVKVMMSNYQNNTQGIYILLSDQSPLVEKTFYWTEFFGVKVPVHTGLEMLSKKFDLVVINQHTRKIKRGYYETEFELITQDPKSFENYELTEKYIRITEKNIKKNPENYLWSHNRFKHKDRFDEWLNNYSAKKTKK</sequence>
<dbReference type="EMBL" id="MSCL01000001">
    <property type="protein sequence ID" value="PQJ73986.1"/>
    <property type="molecule type" value="Genomic_DNA"/>
</dbReference>
<comment type="subcellular location">
    <subcellularLocation>
        <location evidence="1">Cell inner membrane</location>
    </subcellularLocation>
</comment>
<keyword evidence="7" id="KW-0812">Transmembrane</keyword>
<evidence type="ECO:0000256" key="7">
    <source>
        <dbReference type="SAM" id="Phobius"/>
    </source>
</evidence>
<keyword evidence="3" id="KW-0997">Cell inner membrane</keyword>
<name>A0A2S7W997_9FLAO</name>
<reference evidence="8 9" key="1">
    <citation type="submission" date="2016-12" db="EMBL/GenBank/DDBJ databases">
        <title>Trade-off between light-utilization and light-protection in marine flavobacteria.</title>
        <authorList>
            <person name="Kumagai Y."/>
            <person name="Yoshizawa S."/>
            <person name="Kogure K."/>
            <person name="Iwasaki W."/>
        </authorList>
    </citation>
    <scope>NUCLEOTIDE SEQUENCE [LARGE SCALE GENOMIC DNA]</scope>
    <source>
        <strain evidence="8 9">KCTC 22729</strain>
    </source>
</reference>
<evidence type="ECO:0000256" key="2">
    <source>
        <dbReference type="ARBA" id="ARBA00022475"/>
    </source>
</evidence>
<evidence type="ECO:0000256" key="1">
    <source>
        <dbReference type="ARBA" id="ARBA00004533"/>
    </source>
</evidence>
<dbReference type="PANTHER" id="PTHR30606:SF10">
    <property type="entry name" value="PHOSPHATIDYLINOSITOL MANNOSIDE ACYLTRANSFERASE"/>
    <property type="match status" value="1"/>
</dbReference>
<evidence type="ECO:0000256" key="4">
    <source>
        <dbReference type="ARBA" id="ARBA00022679"/>
    </source>
</evidence>
<dbReference type="InterPro" id="IPR004960">
    <property type="entry name" value="LipA_acyltrans"/>
</dbReference>
<evidence type="ECO:0000313" key="9">
    <source>
        <dbReference type="Proteomes" id="UP000237608"/>
    </source>
</evidence>
<keyword evidence="9" id="KW-1185">Reference proteome</keyword>
<keyword evidence="2" id="KW-1003">Cell membrane</keyword>
<evidence type="ECO:0000313" key="8">
    <source>
        <dbReference type="EMBL" id="PQJ73986.1"/>
    </source>
</evidence>
<dbReference type="GO" id="GO:0005886">
    <property type="term" value="C:plasma membrane"/>
    <property type="evidence" value="ECO:0007669"/>
    <property type="project" value="UniProtKB-SubCell"/>
</dbReference>
<evidence type="ECO:0000256" key="6">
    <source>
        <dbReference type="ARBA" id="ARBA00023315"/>
    </source>
</evidence>
<gene>
    <name evidence="8" type="ORF">BTO13_01245</name>
</gene>
<accession>A0A2S7W997</accession>
<evidence type="ECO:0000256" key="5">
    <source>
        <dbReference type="ARBA" id="ARBA00023136"/>
    </source>
</evidence>
<dbReference type="Proteomes" id="UP000237608">
    <property type="component" value="Unassembled WGS sequence"/>
</dbReference>
<keyword evidence="6 8" id="KW-0012">Acyltransferase</keyword>
<comment type="caution">
    <text evidence="8">The sequence shown here is derived from an EMBL/GenBank/DDBJ whole genome shotgun (WGS) entry which is preliminary data.</text>
</comment>